<organism evidence="2 3">
    <name type="scientific">Rhizoctonia solani</name>
    <dbReference type="NCBI Taxonomy" id="456999"/>
    <lineage>
        <taxon>Eukaryota</taxon>
        <taxon>Fungi</taxon>
        <taxon>Dikarya</taxon>
        <taxon>Basidiomycota</taxon>
        <taxon>Agaricomycotina</taxon>
        <taxon>Agaricomycetes</taxon>
        <taxon>Cantharellales</taxon>
        <taxon>Ceratobasidiaceae</taxon>
        <taxon>Rhizoctonia</taxon>
    </lineage>
</organism>
<evidence type="ECO:0000313" key="2">
    <source>
        <dbReference type="EMBL" id="CAE6526109.1"/>
    </source>
</evidence>
<dbReference type="Proteomes" id="UP000663843">
    <property type="component" value="Unassembled WGS sequence"/>
</dbReference>
<proteinExistence type="predicted"/>
<accession>A0A8H3DFI4</accession>
<feature type="domain" description="HNH nuclease" evidence="1">
    <location>
        <begin position="17"/>
        <end position="78"/>
    </location>
</feature>
<reference evidence="2" key="1">
    <citation type="submission" date="2021-01" db="EMBL/GenBank/DDBJ databases">
        <authorList>
            <person name="Kaushik A."/>
        </authorList>
    </citation>
    <scope>NUCLEOTIDE SEQUENCE</scope>
    <source>
        <strain evidence="2">AG2-2IIIB</strain>
    </source>
</reference>
<protein>
    <recommendedName>
        <fullName evidence="1">HNH nuclease domain-containing protein</fullName>
    </recommendedName>
</protein>
<sequence length="178" mass="19122">MLTASTRGVPWDVGVAITEAVHILPFSLATIQPERANVWTILSSFSGWDLATIIGGDEINRLGNVFTLTIPAHRAFGQLDCWLEKVQGTSDTYVVDSAWCLSAIPRGAMVTLTDHGSGLELPDPRLIAIHAACAKVVHQSGTQKFIYNEIRDMEEISVLAEDGSSTALMIALSSIAVS</sequence>
<dbReference type="Pfam" id="PF13391">
    <property type="entry name" value="HNH_2"/>
    <property type="match status" value="1"/>
</dbReference>
<dbReference type="EMBL" id="CAJMWT010007493">
    <property type="protein sequence ID" value="CAE6526109.1"/>
    <property type="molecule type" value="Genomic_DNA"/>
</dbReference>
<gene>
    <name evidence="2" type="ORF">RDB_LOCUS171882</name>
</gene>
<dbReference type="InterPro" id="IPR003615">
    <property type="entry name" value="HNH_nuc"/>
</dbReference>
<dbReference type="AlphaFoldDB" id="A0A8H3DFI4"/>
<name>A0A8H3DFI4_9AGAM</name>
<comment type="caution">
    <text evidence="2">The sequence shown here is derived from an EMBL/GenBank/DDBJ whole genome shotgun (WGS) entry which is preliminary data.</text>
</comment>
<evidence type="ECO:0000313" key="3">
    <source>
        <dbReference type="Proteomes" id="UP000663843"/>
    </source>
</evidence>
<evidence type="ECO:0000259" key="1">
    <source>
        <dbReference type="Pfam" id="PF13391"/>
    </source>
</evidence>